<gene>
    <name evidence="2" type="ORF">MNOR_LOCUS11269</name>
</gene>
<keyword evidence="3" id="KW-1185">Reference proteome</keyword>
<dbReference type="InterPro" id="IPR002130">
    <property type="entry name" value="Cyclophilin-type_PPIase_dom"/>
</dbReference>
<reference evidence="2 3" key="1">
    <citation type="submission" date="2024-05" db="EMBL/GenBank/DDBJ databases">
        <authorList>
            <person name="Wallberg A."/>
        </authorList>
    </citation>
    <scope>NUCLEOTIDE SEQUENCE [LARGE SCALE GENOMIC DNA]</scope>
</reference>
<organism evidence="2 3">
    <name type="scientific">Meganyctiphanes norvegica</name>
    <name type="common">Northern krill</name>
    <name type="synonym">Thysanopoda norvegica</name>
    <dbReference type="NCBI Taxonomy" id="48144"/>
    <lineage>
        <taxon>Eukaryota</taxon>
        <taxon>Metazoa</taxon>
        <taxon>Ecdysozoa</taxon>
        <taxon>Arthropoda</taxon>
        <taxon>Crustacea</taxon>
        <taxon>Multicrustacea</taxon>
        <taxon>Malacostraca</taxon>
        <taxon>Eumalacostraca</taxon>
        <taxon>Eucarida</taxon>
        <taxon>Euphausiacea</taxon>
        <taxon>Euphausiidae</taxon>
        <taxon>Meganyctiphanes</taxon>
    </lineage>
</organism>
<protein>
    <recommendedName>
        <fullName evidence="1">PPIase cyclophilin-type domain-containing protein</fullName>
    </recommendedName>
</protein>
<evidence type="ECO:0000259" key="1">
    <source>
        <dbReference type="PROSITE" id="PS50072"/>
    </source>
</evidence>
<dbReference type="Proteomes" id="UP001497623">
    <property type="component" value="Unassembled WGS sequence"/>
</dbReference>
<dbReference type="SUPFAM" id="SSF50891">
    <property type="entry name" value="Cyclophilin-like"/>
    <property type="match status" value="1"/>
</dbReference>
<name>A0AAV2QH87_MEGNR</name>
<dbReference type="InterPro" id="IPR029000">
    <property type="entry name" value="Cyclophilin-like_dom_sf"/>
</dbReference>
<feature type="domain" description="PPIase cyclophilin-type" evidence="1">
    <location>
        <begin position="380"/>
        <end position="526"/>
    </location>
</feature>
<dbReference type="AlphaFoldDB" id="A0AAV2QH87"/>
<proteinExistence type="predicted"/>
<feature type="non-terminal residue" evidence="2">
    <location>
        <position position="532"/>
    </location>
</feature>
<sequence length="532" mass="59852">MSAAPNIKCIICICSLETFQYSTPAGKGLNGASKTFYWPPLSRWEAGGELVCTTFKTPYCIQSHCFLRSNISVDISSCNPLRKNYKNCLYSISSYIKTIRLVKVECCRASVIWSDMAFRYNDDARITVSATVSRDVIAVDRRGVLIDLKVQISLKMSQDSSFYTIAPIKIILGYNRYIFEAVIVFRDWQKNTLFASFCCFMDLIINSLKTVKTVTFRQSCLVIDEMNKELPDRQKKKIPFILEGSDMDIDHCLDIFTVDLRNLNDLNWMLFNKENPRPPQVFQRHRSPNIVPIEPAPQPAPASVQQYYHHRLAAHIDLLVDVFSSTLKGHNLGQVLWQVIKHIPDSELLKGGTLVNQWHTLSNLLPASQLLFPPERPIVYLNLSVKETLLGRVEIRLWGHMRRAQHFLALCLGTFGPSYKGSRFNSLQKNMKNDEFLIGGHGTSGQGLMEGLEWGGKHIKPAREGMITGCSNQKPELHAFFALCSSSNYTSNISGPFGEVIGGMSVVKKASRCQPVTSVIITDCGLVVPPTE</sequence>
<dbReference type="GO" id="GO:0003755">
    <property type="term" value="F:peptidyl-prolyl cis-trans isomerase activity"/>
    <property type="evidence" value="ECO:0007669"/>
    <property type="project" value="InterPro"/>
</dbReference>
<dbReference type="EMBL" id="CAXKWB010005898">
    <property type="protein sequence ID" value="CAL4080408.1"/>
    <property type="molecule type" value="Genomic_DNA"/>
</dbReference>
<dbReference type="Gene3D" id="2.40.100.10">
    <property type="entry name" value="Cyclophilin-like"/>
    <property type="match status" value="1"/>
</dbReference>
<accession>A0AAV2QH87</accession>
<evidence type="ECO:0000313" key="3">
    <source>
        <dbReference type="Proteomes" id="UP001497623"/>
    </source>
</evidence>
<evidence type="ECO:0000313" key="2">
    <source>
        <dbReference type="EMBL" id="CAL4080408.1"/>
    </source>
</evidence>
<comment type="caution">
    <text evidence="2">The sequence shown here is derived from an EMBL/GenBank/DDBJ whole genome shotgun (WGS) entry which is preliminary data.</text>
</comment>
<dbReference type="PROSITE" id="PS50072">
    <property type="entry name" value="CSA_PPIASE_2"/>
    <property type="match status" value="1"/>
</dbReference>